<keyword evidence="2" id="KW-1185">Reference proteome</keyword>
<dbReference type="PANTHER" id="PTHR11373:SF4">
    <property type="entry name" value="DEOXYNUCLEOSIDE TRIPHOSPHATE TRIPHOSPHOHYDROLASE SAMHD1"/>
    <property type="match status" value="1"/>
</dbReference>
<dbReference type="AlphaFoldDB" id="A0AAV5UZN7"/>
<dbReference type="Gene3D" id="1.10.3210.10">
    <property type="entry name" value="Hypothetical protein af1432"/>
    <property type="match status" value="1"/>
</dbReference>
<dbReference type="GO" id="GO:0008832">
    <property type="term" value="F:dGTPase activity"/>
    <property type="evidence" value="ECO:0007669"/>
    <property type="project" value="TreeGrafter"/>
</dbReference>
<sequence length="103" mass="11292">AGFGIRFSKESLLRVINNIRVLPCPTLGNLRICFAGKTADELLSLADSRHVLHARVYQHKSVAIIEAMIAKAFKVAAPYISIPNGKGKSIPFSKIHLNMDAFC</sequence>
<dbReference type="InterPro" id="IPR050135">
    <property type="entry name" value="dGTPase-like"/>
</dbReference>
<dbReference type="GO" id="GO:0006203">
    <property type="term" value="P:dGTP catabolic process"/>
    <property type="evidence" value="ECO:0007669"/>
    <property type="project" value="TreeGrafter"/>
</dbReference>
<dbReference type="SUPFAM" id="SSF109604">
    <property type="entry name" value="HD-domain/PDEase-like"/>
    <property type="match status" value="1"/>
</dbReference>
<evidence type="ECO:0000313" key="2">
    <source>
        <dbReference type="Proteomes" id="UP001432322"/>
    </source>
</evidence>
<name>A0AAV5UZN7_9BILA</name>
<dbReference type="EMBL" id="BTSY01000002">
    <property type="protein sequence ID" value="GMT12755.1"/>
    <property type="molecule type" value="Genomic_DNA"/>
</dbReference>
<feature type="non-terminal residue" evidence="1">
    <location>
        <position position="103"/>
    </location>
</feature>
<accession>A0AAV5UZN7</accession>
<dbReference type="PANTHER" id="PTHR11373">
    <property type="entry name" value="DEOXYNUCLEOSIDE TRIPHOSPHATE TRIPHOSPHOHYDROLASE"/>
    <property type="match status" value="1"/>
</dbReference>
<dbReference type="Proteomes" id="UP001432322">
    <property type="component" value="Unassembled WGS sequence"/>
</dbReference>
<reference evidence="1" key="1">
    <citation type="submission" date="2023-10" db="EMBL/GenBank/DDBJ databases">
        <title>Genome assembly of Pristionchus species.</title>
        <authorList>
            <person name="Yoshida K."/>
            <person name="Sommer R.J."/>
        </authorList>
    </citation>
    <scope>NUCLEOTIDE SEQUENCE</scope>
    <source>
        <strain evidence="1">RS5133</strain>
    </source>
</reference>
<proteinExistence type="predicted"/>
<protein>
    <submittedName>
        <fullName evidence="1">Uncharacterized protein</fullName>
    </submittedName>
</protein>
<gene>
    <name evidence="1" type="ORF">PFISCL1PPCAC_4052</name>
</gene>
<organism evidence="1 2">
    <name type="scientific">Pristionchus fissidentatus</name>
    <dbReference type="NCBI Taxonomy" id="1538716"/>
    <lineage>
        <taxon>Eukaryota</taxon>
        <taxon>Metazoa</taxon>
        <taxon>Ecdysozoa</taxon>
        <taxon>Nematoda</taxon>
        <taxon>Chromadorea</taxon>
        <taxon>Rhabditida</taxon>
        <taxon>Rhabditina</taxon>
        <taxon>Diplogasteromorpha</taxon>
        <taxon>Diplogasteroidea</taxon>
        <taxon>Neodiplogasteridae</taxon>
        <taxon>Pristionchus</taxon>
    </lineage>
</organism>
<dbReference type="GO" id="GO:0005634">
    <property type="term" value="C:nucleus"/>
    <property type="evidence" value="ECO:0007669"/>
    <property type="project" value="TreeGrafter"/>
</dbReference>
<feature type="non-terminal residue" evidence="1">
    <location>
        <position position="1"/>
    </location>
</feature>
<comment type="caution">
    <text evidence="1">The sequence shown here is derived from an EMBL/GenBank/DDBJ whole genome shotgun (WGS) entry which is preliminary data.</text>
</comment>
<evidence type="ECO:0000313" key="1">
    <source>
        <dbReference type="EMBL" id="GMT12755.1"/>
    </source>
</evidence>